<gene>
    <name evidence="1" type="ORF">ACFYV7_27635</name>
</gene>
<organism evidence="1 2">
    <name type="scientific">Nocardia suismassiliense</name>
    <dbReference type="NCBI Taxonomy" id="2077092"/>
    <lineage>
        <taxon>Bacteria</taxon>
        <taxon>Bacillati</taxon>
        <taxon>Actinomycetota</taxon>
        <taxon>Actinomycetes</taxon>
        <taxon>Mycobacteriales</taxon>
        <taxon>Nocardiaceae</taxon>
        <taxon>Nocardia</taxon>
    </lineage>
</organism>
<keyword evidence="2" id="KW-1185">Reference proteome</keyword>
<proteinExistence type="predicted"/>
<sequence>MVIVPNGPIDVDWLGEQIESLHLEYDEESARNLQRYPYDLTQTRRHFSWGADSQTVQFLIETAATFGRDGLIAAGGAGATLLLEQGWQKLYDQLKARGHDVRYGRIATLSDDEAESRGRWLIVGEYAVEYDELTPRAVGRNKSDQTYSLTASGPDGAVYSVVFQVRGTSATLLECKKELH</sequence>
<protein>
    <submittedName>
        <fullName evidence="1">Uncharacterized protein</fullName>
    </submittedName>
</protein>
<accession>A0ABW6R1F2</accession>
<dbReference type="EMBL" id="JBIAPI010000008">
    <property type="protein sequence ID" value="MFF3226595.1"/>
    <property type="molecule type" value="Genomic_DNA"/>
</dbReference>
<evidence type="ECO:0000313" key="2">
    <source>
        <dbReference type="Proteomes" id="UP001601948"/>
    </source>
</evidence>
<evidence type="ECO:0000313" key="1">
    <source>
        <dbReference type="EMBL" id="MFF3226595.1"/>
    </source>
</evidence>
<dbReference type="Proteomes" id="UP001601948">
    <property type="component" value="Unassembled WGS sequence"/>
</dbReference>
<name>A0ABW6R1F2_9NOCA</name>
<dbReference type="RefSeq" id="WP_387721941.1">
    <property type="nucleotide sequence ID" value="NZ_JBIAPI010000008.1"/>
</dbReference>
<reference evidence="1 2" key="1">
    <citation type="submission" date="2024-10" db="EMBL/GenBank/DDBJ databases">
        <title>The Natural Products Discovery Center: Release of the First 8490 Sequenced Strains for Exploring Actinobacteria Biosynthetic Diversity.</title>
        <authorList>
            <person name="Kalkreuter E."/>
            <person name="Kautsar S.A."/>
            <person name="Yang D."/>
            <person name="Bader C.D."/>
            <person name="Teijaro C.N."/>
            <person name="Fluegel L."/>
            <person name="Davis C.M."/>
            <person name="Simpson J.R."/>
            <person name="Lauterbach L."/>
            <person name="Steele A.D."/>
            <person name="Gui C."/>
            <person name="Meng S."/>
            <person name="Li G."/>
            <person name="Viehrig K."/>
            <person name="Ye F."/>
            <person name="Su P."/>
            <person name="Kiefer A.F."/>
            <person name="Nichols A."/>
            <person name="Cepeda A.J."/>
            <person name="Yan W."/>
            <person name="Fan B."/>
            <person name="Jiang Y."/>
            <person name="Adhikari A."/>
            <person name="Zheng C.-J."/>
            <person name="Schuster L."/>
            <person name="Cowan T.M."/>
            <person name="Smanski M.J."/>
            <person name="Chevrette M.G."/>
            <person name="De Carvalho L.P.S."/>
            <person name="Shen B."/>
        </authorList>
    </citation>
    <scope>NUCLEOTIDE SEQUENCE [LARGE SCALE GENOMIC DNA]</scope>
    <source>
        <strain evidence="1 2">NPDC003040</strain>
    </source>
</reference>
<comment type="caution">
    <text evidence="1">The sequence shown here is derived from an EMBL/GenBank/DDBJ whole genome shotgun (WGS) entry which is preliminary data.</text>
</comment>